<dbReference type="EMBL" id="CANTUO010000001">
    <property type="protein sequence ID" value="CAI5757213.1"/>
    <property type="molecule type" value="Genomic_DNA"/>
</dbReference>
<evidence type="ECO:0000313" key="2">
    <source>
        <dbReference type="EMBL" id="CAI5757213.1"/>
    </source>
</evidence>
<gene>
    <name evidence="2" type="ORF">CANVERA_P1730</name>
</gene>
<name>A0A9W4TWY9_9ASCO</name>
<sequence>MNDITIKQLTKRVQTLELKLSTTKNDSITSQLNQLNNKLANLYKEHPELTKLNKLITDLKLWNHLQKRDDEELKLKKEEILLNYSKYLNIISQLNEINKFDHVNLFKNINNLIKSTNIENNQSILESRMVQIKQLEEYYSLILVKCMIVYERYVKLTLAENQYWLDVNKQIMEMSQKINKIESRQMEKSRY</sequence>
<keyword evidence="1" id="KW-0175">Coiled coil</keyword>
<feature type="coiled-coil region" evidence="1">
    <location>
        <begin position="6"/>
        <end position="52"/>
    </location>
</feature>
<comment type="caution">
    <text evidence="2">The sequence shown here is derived from an EMBL/GenBank/DDBJ whole genome shotgun (WGS) entry which is preliminary data.</text>
</comment>
<protein>
    <submittedName>
        <fullName evidence="2">Uncharacterized protein</fullName>
    </submittedName>
</protein>
<keyword evidence="3" id="KW-1185">Reference proteome</keyword>
<dbReference type="AlphaFoldDB" id="A0A9W4TWY9"/>
<evidence type="ECO:0000256" key="1">
    <source>
        <dbReference type="SAM" id="Coils"/>
    </source>
</evidence>
<proteinExistence type="predicted"/>
<dbReference type="OrthoDB" id="4084909at2759"/>
<organism evidence="2 3">
    <name type="scientific">Candida verbasci</name>
    <dbReference type="NCBI Taxonomy" id="1227364"/>
    <lineage>
        <taxon>Eukaryota</taxon>
        <taxon>Fungi</taxon>
        <taxon>Dikarya</taxon>
        <taxon>Ascomycota</taxon>
        <taxon>Saccharomycotina</taxon>
        <taxon>Pichiomycetes</taxon>
        <taxon>Debaryomycetaceae</taxon>
        <taxon>Candida/Lodderomyces clade</taxon>
        <taxon>Candida</taxon>
    </lineage>
</organism>
<evidence type="ECO:0000313" key="3">
    <source>
        <dbReference type="Proteomes" id="UP001152885"/>
    </source>
</evidence>
<dbReference type="Proteomes" id="UP001152885">
    <property type="component" value="Unassembled WGS sequence"/>
</dbReference>
<reference evidence="2" key="1">
    <citation type="submission" date="2022-12" db="EMBL/GenBank/DDBJ databases">
        <authorList>
            <person name="Brejova B."/>
        </authorList>
    </citation>
    <scope>NUCLEOTIDE SEQUENCE</scope>
</reference>
<accession>A0A9W4TWY9</accession>